<name>A0A6B2NQ17_9RHOB</name>
<proteinExistence type="predicted"/>
<dbReference type="InterPro" id="IPR009363">
    <property type="entry name" value="Phage_Mu_Gp16"/>
</dbReference>
<organism evidence="1">
    <name type="scientific">Ruegeria sp. PrR005</name>
    <dbReference type="NCBI Taxonomy" id="2706882"/>
    <lineage>
        <taxon>Bacteria</taxon>
        <taxon>Pseudomonadati</taxon>
        <taxon>Pseudomonadota</taxon>
        <taxon>Alphaproteobacteria</taxon>
        <taxon>Rhodobacterales</taxon>
        <taxon>Roseobacteraceae</taxon>
        <taxon>Ruegeria</taxon>
    </lineage>
</organism>
<dbReference type="Pfam" id="PF06252">
    <property type="entry name" value="GemA"/>
    <property type="match status" value="1"/>
</dbReference>
<protein>
    <submittedName>
        <fullName evidence="1">Regulatory protein GemA</fullName>
    </submittedName>
</protein>
<evidence type="ECO:0000313" key="1">
    <source>
        <dbReference type="EMBL" id="NDW44394.1"/>
    </source>
</evidence>
<sequence length="136" mass="15406">MTISANQLKLLWTAKTKLKLSEAMFRSALVQIAGVTSTKELDRDGFAALMGFFVYCGFKPLTSRGPNYGDRPGMASFAQIELIRDLWHEWTKGEGDEDSLNTWLTRHWGLSSLRFLPRERAPKIITALKAMKRRAA</sequence>
<accession>A0A6B2NQ17</accession>
<gene>
    <name evidence="1" type="ORF">G0P99_05440</name>
</gene>
<reference evidence="1" key="1">
    <citation type="submission" date="2020-02" db="EMBL/GenBank/DDBJ databases">
        <title>Delineation of the pyrene-degrading pathway in Roseobacter clade bacteria by genomic analysis.</title>
        <authorList>
            <person name="Zhou H."/>
            <person name="Wang H."/>
        </authorList>
    </citation>
    <scope>NUCLEOTIDE SEQUENCE</scope>
    <source>
        <strain evidence="1">PrR005</strain>
    </source>
</reference>
<comment type="caution">
    <text evidence="1">The sequence shown here is derived from an EMBL/GenBank/DDBJ whole genome shotgun (WGS) entry which is preliminary data.</text>
</comment>
<dbReference type="EMBL" id="JAAGOX010000008">
    <property type="protein sequence ID" value="NDW44394.1"/>
    <property type="molecule type" value="Genomic_DNA"/>
</dbReference>
<dbReference type="AlphaFoldDB" id="A0A6B2NQ17"/>
<dbReference type="RefSeq" id="WP_164128380.1">
    <property type="nucleotide sequence ID" value="NZ_JAAGOX010000008.1"/>
</dbReference>